<dbReference type="PANTHER" id="PTHR43597">
    <property type="entry name" value="SULFUR ACCEPTOR PROTEIN CSDE"/>
    <property type="match status" value="1"/>
</dbReference>
<name>A0ABQ4USJ8_9HYPH</name>
<comment type="caution">
    <text evidence="3">The sequence shown here is derived from an EMBL/GenBank/DDBJ whole genome shotgun (WGS) entry which is preliminary data.</text>
</comment>
<evidence type="ECO:0000256" key="1">
    <source>
        <dbReference type="ARBA" id="ARBA00010282"/>
    </source>
</evidence>
<dbReference type="PANTHER" id="PTHR43597:SF5">
    <property type="entry name" value="SUFE-LIKE PROTEIN 2, CHLOROPLASTIC"/>
    <property type="match status" value="1"/>
</dbReference>
<evidence type="ECO:0000259" key="2">
    <source>
        <dbReference type="Pfam" id="PF02657"/>
    </source>
</evidence>
<evidence type="ECO:0000313" key="3">
    <source>
        <dbReference type="EMBL" id="GJE74363.1"/>
    </source>
</evidence>
<feature type="domain" description="Fe-S metabolism associated" evidence="2">
    <location>
        <begin position="9"/>
        <end position="133"/>
    </location>
</feature>
<reference evidence="3" key="2">
    <citation type="submission" date="2021-08" db="EMBL/GenBank/DDBJ databases">
        <authorList>
            <person name="Tani A."/>
            <person name="Ola A."/>
            <person name="Ogura Y."/>
            <person name="Katsura K."/>
            <person name="Hayashi T."/>
        </authorList>
    </citation>
    <scope>NUCLEOTIDE SEQUENCE</scope>
    <source>
        <strain evidence="3">DSM 14458</strain>
    </source>
</reference>
<dbReference type="Gene3D" id="3.90.1010.10">
    <property type="match status" value="1"/>
</dbReference>
<dbReference type="Pfam" id="PF02657">
    <property type="entry name" value="SufE"/>
    <property type="match status" value="1"/>
</dbReference>
<keyword evidence="4" id="KW-1185">Reference proteome</keyword>
<protein>
    <submittedName>
        <fullName evidence="3">Cysteine desulfuration protein SufE</fullName>
    </submittedName>
</protein>
<gene>
    <name evidence="3" type="primary">sufE</name>
    <name evidence="3" type="ORF">BGCPKDLD_0932</name>
</gene>
<dbReference type="Proteomes" id="UP001055093">
    <property type="component" value="Unassembled WGS sequence"/>
</dbReference>
<organism evidence="3 4">
    <name type="scientific">Methylorubrum suomiense</name>
    <dbReference type="NCBI Taxonomy" id="144191"/>
    <lineage>
        <taxon>Bacteria</taxon>
        <taxon>Pseudomonadati</taxon>
        <taxon>Pseudomonadota</taxon>
        <taxon>Alphaproteobacteria</taxon>
        <taxon>Hyphomicrobiales</taxon>
        <taxon>Methylobacteriaceae</taxon>
        <taxon>Methylorubrum</taxon>
    </lineage>
</organism>
<sequence>MLPNLDTIIENFEILDDPMDRYEYVIELGKTLPALPADRHVDQYRVHGCESQVWLDVSVDRAADAPRLTLAGDSDSHIVKGFVALMVALYSGRTPQEALSADGFELLKRLDFGAHITSKRSNGVRAMVERIHRDAGRLSSAQA</sequence>
<dbReference type="SUPFAM" id="SSF82649">
    <property type="entry name" value="SufE/NifU"/>
    <property type="match status" value="1"/>
</dbReference>
<dbReference type="InterPro" id="IPR003808">
    <property type="entry name" value="Fe-S_metab-assoc_dom"/>
</dbReference>
<reference evidence="3" key="1">
    <citation type="journal article" date="2021" name="Front. Microbiol.">
        <title>Comprehensive Comparative Genomics and Phenotyping of Methylobacterium Species.</title>
        <authorList>
            <person name="Alessa O."/>
            <person name="Ogura Y."/>
            <person name="Fujitani Y."/>
            <person name="Takami H."/>
            <person name="Hayashi T."/>
            <person name="Sahin N."/>
            <person name="Tani A."/>
        </authorList>
    </citation>
    <scope>NUCLEOTIDE SEQUENCE</scope>
    <source>
        <strain evidence="3">DSM 14458</strain>
    </source>
</reference>
<comment type="similarity">
    <text evidence="1">Belongs to the SufE family.</text>
</comment>
<dbReference type="EMBL" id="BPRE01000002">
    <property type="protein sequence ID" value="GJE74363.1"/>
    <property type="molecule type" value="Genomic_DNA"/>
</dbReference>
<proteinExistence type="inferred from homology"/>
<dbReference type="RefSeq" id="WP_137830165.1">
    <property type="nucleotide sequence ID" value="NZ_BPRE01000002.1"/>
</dbReference>
<evidence type="ECO:0000313" key="4">
    <source>
        <dbReference type="Proteomes" id="UP001055093"/>
    </source>
</evidence>
<accession>A0ABQ4USJ8</accession>